<dbReference type="InterPro" id="IPR029060">
    <property type="entry name" value="PIN-like_dom_sf"/>
</dbReference>
<name>A0A161JKV2_9HYPH</name>
<dbReference type="InterPro" id="IPR002716">
    <property type="entry name" value="PIN_dom"/>
</dbReference>
<dbReference type="AlphaFoldDB" id="A0A161JKV2"/>
<dbReference type="SUPFAM" id="SSF88723">
    <property type="entry name" value="PIN domain-like"/>
    <property type="match status" value="1"/>
</dbReference>
<proteinExistence type="inferred from homology"/>
<comment type="function">
    <text evidence="5">Toxic component of a toxin-antitoxin (TA) system. An RNase.</text>
</comment>
<dbReference type="Gene3D" id="3.40.50.1010">
    <property type="entry name" value="5'-nuclease"/>
    <property type="match status" value="1"/>
</dbReference>
<dbReference type="Pfam" id="PF01850">
    <property type="entry name" value="PIN"/>
    <property type="match status" value="1"/>
</dbReference>
<evidence type="ECO:0000313" key="7">
    <source>
        <dbReference type="EMBL" id="BAU88609.1"/>
    </source>
</evidence>
<evidence type="ECO:0000256" key="3">
    <source>
        <dbReference type="ARBA" id="ARBA00022723"/>
    </source>
</evidence>
<dbReference type="RefSeq" id="WP_096482726.1">
    <property type="nucleotide sequence ID" value="NZ_AP014809.1"/>
</dbReference>
<dbReference type="Proteomes" id="UP000218288">
    <property type="component" value="Chromosome"/>
</dbReference>
<dbReference type="GO" id="GO:0004540">
    <property type="term" value="F:RNA nuclease activity"/>
    <property type="evidence" value="ECO:0007669"/>
    <property type="project" value="InterPro"/>
</dbReference>
<dbReference type="EMBL" id="AP014809">
    <property type="protein sequence ID" value="BAU88609.1"/>
    <property type="molecule type" value="Genomic_DNA"/>
</dbReference>
<keyword evidence="5" id="KW-0460">Magnesium</keyword>
<comment type="cofactor">
    <cofactor evidence="5">
        <name>Mg(2+)</name>
        <dbReference type="ChEBI" id="CHEBI:18420"/>
    </cofactor>
</comment>
<keyword evidence="3 5" id="KW-0479">Metal-binding</keyword>
<evidence type="ECO:0000256" key="5">
    <source>
        <dbReference type="HAMAP-Rule" id="MF_00265"/>
    </source>
</evidence>
<evidence type="ECO:0000256" key="1">
    <source>
        <dbReference type="ARBA" id="ARBA00022649"/>
    </source>
</evidence>
<feature type="domain" description="PIN" evidence="6">
    <location>
        <begin position="1"/>
        <end position="128"/>
    </location>
</feature>
<sequence length="134" mass="14332">MFVDASAMVAIIAREPEAEALTVRLEEARTRYTSAVAVLETVMALRRLGTGTVAQAEHLVRQLLESADIEEVAITGREATAAIAAYARYGKGQGHRAQLNLGDCFAYACASTRNVPLLFIGNDFSQTDIVSATA</sequence>
<comment type="similarity">
    <text evidence="5">Belongs to the PINc/VapC protein family.</text>
</comment>
<evidence type="ECO:0000313" key="8">
    <source>
        <dbReference type="Proteomes" id="UP000218288"/>
    </source>
</evidence>
<keyword evidence="5" id="KW-0800">Toxin</keyword>
<dbReference type="CDD" id="cd09871">
    <property type="entry name" value="PIN_MtVapC28-VapC30-like"/>
    <property type="match status" value="1"/>
</dbReference>
<dbReference type="OrthoDB" id="32625at2"/>
<dbReference type="EC" id="3.1.-.-" evidence="5"/>
<keyword evidence="2 5" id="KW-0540">Nuclease</keyword>
<feature type="binding site" evidence="5">
    <location>
        <position position="103"/>
    </location>
    <ligand>
        <name>Mg(2+)</name>
        <dbReference type="ChEBI" id="CHEBI:18420"/>
    </ligand>
</feature>
<evidence type="ECO:0000256" key="2">
    <source>
        <dbReference type="ARBA" id="ARBA00022722"/>
    </source>
</evidence>
<dbReference type="GO" id="GO:0000287">
    <property type="term" value="F:magnesium ion binding"/>
    <property type="evidence" value="ECO:0007669"/>
    <property type="project" value="UniProtKB-UniRule"/>
</dbReference>
<evidence type="ECO:0000256" key="4">
    <source>
        <dbReference type="ARBA" id="ARBA00022801"/>
    </source>
</evidence>
<accession>A0A161JKV2</accession>
<gene>
    <name evidence="5" type="primary">vapC</name>
    <name evidence="7" type="ORF">MPPM_0004</name>
</gene>
<evidence type="ECO:0000259" key="6">
    <source>
        <dbReference type="Pfam" id="PF01850"/>
    </source>
</evidence>
<dbReference type="InterPro" id="IPR022907">
    <property type="entry name" value="VapC_family"/>
</dbReference>
<dbReference type="HAMAP" id="MF_00265">
    <property type="entry name" value="VapC_Nob1"/>
    <property type="match status" value="1"/>
</dbReference>
<keyword evidence="4 5" id="KW-0378">Hydrolase</keyword>
<feature type="binding site" evidence="5">
    <location>
        <position position="4"/>
    </location>
    <ligand>
        <name>Mg(2+)</name>
        <dbReference type="ChEBI" id="CHEBI:18420"/>
    </ligand>
</feature>
<dbReference type="GO" id="GO:0016787">
    <property type="term" value="F:hydrolase activity"/>
    <property type="evidence" value="ECO:0007669"/>
    <property type="project" value="UniProtKB-KW"/>
</dbReference>
<reference evidence="7 8" key="1">
    <citation type="journal article" date="2016" name="Genome Announc.">
        <title>Complete Genome Sequence of Methylobacterium populi P-1M, Isolated from Pink-Pigmented Household Biofilm.</title>
        <authorList>
            <person name="Morohoshi T."/>
            <person name="Ikeda T."/>
        </authorList>
    </citation>
    <scope>NUCLEOTIDE SEQUENCE [LARGE SCALE GENOMIC DNA]</scope>
    <source>
        <strain evidence="7 8">P-1M</strain>
    </source>
</reference>
<dbReference type="GO" id="GO:0090729">
    <property type="term" value="F:toxin activity"/>
    <property type="evidence" value="ECO:0007669"/>
    <property type="project" value="UniProtKB-KW"/>
</dbReference>
<organism evidence="7 8">
    <name type="scientific">Methylorubrum populi</name>
    <dbReference type="NCBI Taxonomy" id="223967"/>
    <lineage>
        <taxon>Bacteria</taxon>
        <taxon>Pseudomonadati</taxon>
        <taxon>Pseudomonadota</taxon>
        <taxon>Alphaproteobacteria</taxon>
        <taxon>Hyphomicrobiales</taxon>
        <taxon>Methylobacteriaceae</taxon>
        <taxon>Methylorubrum</taxon>
    </lineage>
</organism>
<keyword evidence="1 5" id="KW-1277">Toxin-antitoxin system</keyword>
<protein>
    <recommendedName>
        <fullName evidence="5">Ribonuclease VapC</fullName>
        <shortName evidence="5">RNase VapC</shortName>
        <ecNumber evidence="5">3.1.-.-</ecNumber>
    </recommendedName>
    <alternativeName>
        <fullName evidence="5">Toxin VapC</fullName>
    </alternativeName>
</protein>